<feature type="compositionally biased region" description="Basic and acidic residues" evidence="1">
    <location>
        <begin position="128"/>
        <end position="137"/>
    </location>
</feature>
<feature type="compositionally biased region" description="Low complexity" evidence="1">
    <location>
        <begin position="53"/>
        <end position="63"/>
    </location>
</feature>
<dbReference type="SUPFAM" id="SSF63763">
    <property type="entry name" value="SAND domain-like"/>
    <property type="match status" value="1"/>
</dbReference>
<name>A0A7S0NHV1_MICPS</name>
<feature type="compositionally biased region" description="Basic and acidic residues" evidence="1">
    <location>
        <begin position="14"/>
        <end position="34"/>
    </location>
</feature>
<sequence length="217" mass="23411">MTELGARWKALDAKRKAKFENMAKDGKEAKKAEAAKANADANPTKEASKEQPQKQQQQQKQPQGAKTPAEKRKNPAEDARFAHLAVSPGNLSKLLKAATKPPQVKVPAAGAGSGAAAAAGKKQRPPKKKDEVPKDNDDLMTVRCGGLVGSYIISEKMVLCDGKKMTPAKFEEKSGVKTRRWKRTIKVDPAPETGAKPLAIGDFFSMMGVDFDEATKQ</sequence>
<evidence type="ECO:0000256" key="1">
    <source>
        <dbReference type="SAM" id="MobiDB-lite"/>
    </source>
</evidence>
<dbReference type="InterPro" id="IPR010919">
    <property type="entry name" value="SAND-like_dom_sf"/>
</dbReference>
<feature type="compositionally biased region" description="Basic and acidic residues" evidence="1">
    <location>
        <begin position="68"/>
        <end position="81"/>
    </location>
</feature>
<feature type="compositionally biased region" description="Low complexity" evidence="1">
    <location>
        <begin position="108"/>
        <end position="120"/>
    </location>
</feature>
<organism evidence="2">
    <name type="scientific">Micromonas pusilla</name>
    <name type="common">Picoplanktonic green alga</name>
    <name type="synonym">Chromulina pusilla</name>
    <dbReference type="NCBI Taxonomy" id="38833"/>
    <lineage>
        <taxon>Eukaryota</taxon>
        <taxon>Viridiplantae</taxon>
        <taxon>Chlorophyta</taxon>
        <taxon>Mamiellophyceae</taxon>
        <taxon>Mamiellales</taxon>
        <taxon>Mamiellaceae</taxon>
        <taxon>Micromonas</taxon>
    </lineage>
</organism>
<accession>A0A7S0NHV1</accession>
<feature type="region of interest" description="Disordered" evidence="1">
    <location>
        <begin position="14"/>
        <end position="140"/>
    </location>
</feature>
<evidence type="ECO:0000313" key="2">
    <source>
        <dbReference type="EMBL" id="CAD8514766.1"/>
    </source>
</evidence>
<dbReference type="AlphaFoldDB" id="A0A7S0NHV1"/>
<gene>
    <name evidence="2" type="ORF">MCOM1403_LOCUS2191</name>
</gene>
<dbReference type="EMBL" id="HBEQ01002869">
    <property type="protein sequence ID" value="CAD8514766.1"/>
    <property type="molecule type" value="Transcribed_RNA"/>
</dbReference>
<proteinExistence type="predicted"/>
<protein>
    <submittedName>
        <fullName evidence="2">Uncharacterized protein</fullName>
    </submittedName>
</protein>
<reference evidence="2" key="1">
    <citation type="submission" date="2021-01" db="EMBL/GenBank/DDBJ databases">
        <authorList>
            <person name="Corre E."/>
            <person name="Pelletier E."/>
            <person name="Niang G."/>
            <person name="Scheremetjew M."/>
            <person name="Finn R."/>
            <person name="Kale V."/>
            <person name="Holt S."/>
            <person name="Cochrane G."/>
            <person name="Meng A."/>
            <person name="Brown T."/>
            <person name="Cohen L."/>
        </authorList>
    </citation>
    <scope>NUCLEOTIDE SEQUENCE</scope>
    <source>
        <strain evidence="2">CCMP1723</strain>
    </source>
</reference>